<keyword evidence="2" id="KW-0732">Signal</keyword>
<comment type="caution">
    <text evidence="4">The sequence shown here is derived from an EMBL/GenBank/DDBJ whole genome shotgun (WGS) entry which is preliminary data.</text>
</comment>
<evidence type="ECO:0000256" key="1">
    <source>
        <dbReference type="SAM" id="Phobius"/>
    </source>
</evidence>
<keyword evidence="1" id="KW-0472">Membrane</keyword>
<dbReference type="RefSeq" id="WP_241934733.1">
    <property type="nucleotide sequence ID" value="NZ_JALBGC010000001.1"/>
</dbReference>
<feature type="signal peptide" evidence="2">
    <location>
        <begin position="1"/>
        <end position="35"/>
    </location>
</feature>
<proteinExistence type="predicted"/>
<feature type="transmembrane region" description="Helical" evidence="1">
    <location>
        <begin position="110"/>
        <end position="131"/>
    </location>
</feature>
<evidence type="ECO:0000313" key="5">
    <source>
        <dbReference type="Proteomes" id="UP001139193"/>
    </source>
</evidence>
<sequence length="266" mass="29762">MLFDSFPGLMPAFPARVRALLVLLLLSAAAGPAQAAPRPVAAAPALLPDAGPAPRLRRPDADRLRDLRGQREFQYEEAITQPEQSAWDAFWARVRDAIGNWLVSRSYNHFWRWIFYGLFVVAGVFIVLRLLEIDFTAMLGRSPRRAALAYDTMAENIHEVDFATRLAEAEAAGNWRLAVRLGYLQLLKTLADGGLINWQPDKTNHAYLAELPAAGPLRGAFREATRQFEYVWYGELALTAPLYAQVRAGHQALRAQLGRSYSNTSR</sequence>
<reference evidence="4" key="1">
    <citation type="submission" date="2022-03" db="EMBL/GenBank/DDBJ databases">
        <title>Bacterial whole genome sequence for Hymenobacter sp. DH14.</title>
        <authorList>
            <person name="Le V."/>
        </authorList>
    </citation>
    <scope>NUCLEOTIDE SEQUENCE</scope>
    <source>
        <strain evidence="4">DH14</strain>
    </source>
</reference>
<evidence type="ECO:0000259" key="3">
    <source>
        <dbReference type="Pfam" id="PF13559"/>
    </source>
</evidence>
<dbReference type="InterPro" id="IPR025403">
    <property type="entry name" value="TgpA-like_C"/>
</dbReference>
<protein>
    <submittedName>
        <fullName evidence="4">DUF4129 domain-containing protein</fullName>
    </submittedName>
</protein>
<dbReference type="Proteomes" id="UP001139193">
    <property type="component" value="Unassembled WGS sequence"/>
</dbReference>
<organism evidence="4 5">
    <name type="scientific">Hymenobacter cyanobacteriorum</name>
    <dbReference type="NCBI Taxonomy" id="2926463"/>
    <lineage>
        <taxon>Bacteria</taxon>
        <taxon>Pseudomonadati</taxon>
        <taxon>Bacteroidota</taxon>
        <taxon>Cytophagia</taxon>
        <taxon>Cytophagales</taxon>
        <taxon>Hymenobacteraceae</taxon>
        <taxon>Hymenobacter</taxon>
    </lineage>
</organism>
<feature type="chain" id="PRO_5040877377" evidence="2">
    <location>
        <begin position="36"/>
        <end position="266"/>
    </location>
</feature>
<keyword evidence="1" id="KW-0812">Transmembrane</keyword>
<keyword evidence="5" id="KW-1185">Reference proteome</keyword>
<feature type="domain" description="Protein-glutamine gamma-glutamyltransferase-like C-terminal" evidence="3">
    <location>
        <begin position="183"/>
        <end position="248"/>
    </location>
</feature>
<name>A0A9X2AH92_9BACT</name>
<evidence type="ECO:0000256" key="2">
    <source>
        <dbReference type="SAM" id="SignalP"/>
    </source>
</evidence>
<dbReference type="AlphaFoldDB" id="A0A9X2AH92"/>
<evidence type="ECO:0000313" key="4">
    <source>
        <dbReference type="EMBL" id="MCI1186459.1"/>
    </source>
</evidence>
<accession>A0A9X2AH92</accession>
<keyword evidence="1" id="KW-1133">Transmembrane helix</keyword>
<dbReference type="EMBL" id="JALBGC010000001">
    <property type="protein sequence ID" value="MCI1186459.1"/>
    <property type="molecule type" value="Genomic_DNA"/>
</dbReference>
<dbReference type="Pfam" id="PF13559">
    <property type="entry name" value="DUF4129"/>
    <property type="match status" value="1"/>
</dbReference>
<gene>
    <name evidence="4" type="ORF">MON38_03455</name>
</gene>